<feature type="domain" description="Serine aminopeptidase S33" evidence="2">
    <location>
        <begin position="72"/>
        <end position="177"/>
    </location>
</feature>
<keyword evidence="3" id="KW-0378">Hydrolase</keyword>
<evidence type="ECO:0000313" key="3">
    <source>
        <dbReference type="EMBL" id="MFC4293143.1"/>
    </source>
</evidence>
<sequence>MKISKKGLIYFALSGLLCGAGVILLFGHMSTRPTPSNVGRMAANEQEIALTAEDGVRISASYFPAQQTDAPVILLLHGNGASRRQFTSHVAWLNRSGFSAMAIDFRGHGESQLQPKSFGYFESRDAEAAVRWIKQQQPQAKIGVIGVSLGGAASLTGPNGPLPVDAMVLKAVYPDIDRAIRNRIAVHGGSILSALLTPLLTNQAYFRFGVAPDKVSPIKNADRFDKPVLVIGGEKDSYTPVAESEALSNAFTGQSWLWIVGKLEHDQLSDLEDIVYQERIVRFFNESLKQAGTRK</sequence>
<keyword evidence="1" id="KW-1133">Transmembrane helix</keyword>
<keyword evidence="1" id="KW-0472">Membrane</keyword>
<dbReference type="Proteomes" id="UP001595887">
    <property type="component" value="Unassembled WGS sequence"/>
</dbReference>
<dbReference type="GO" id="GO:0016787">
    <property type="term" value="F:hydrolase activity"/>
    <property type="evidence" value="ECO:0007669"/>
    <property type="project" value="UniProtKB-KW"/>
</dbReference>
<organism evidence="3 4">
    <name type="scientific">Sphingorhabdus arenilitoris</name>
    <dbReference type="NCBI Taxonomy" id="1490041"/>
    <lineage>
        <taxon>Bacteria</taxon>
        <taxon>Pseudomonadati</taxon>
        <taxon>Pseudomonadota</taxon>
        <taxon>Alphaproteobacteria</taxon>
        <taxon>Sphingomonadales</taxon>
        <taxon>Sphingomonadaceae</taxon>
        <taxon>Sphingorhabdus</taxon>
    </lineage>
</organism>
<protein>
    <submittedName>
        <fullName evidence="3">Alpha/beta hydrolase</fullName>
    </submittedName>
</protein>
<keyword evidence="4" id="KW-1185">Reference proteome</keyword>
<dbReference type="InterPro" id="IPR052920">
    <property type="entry name" value="DNA-binding_regulatory"/>
</dbReference>
<feature type="transmembrane region" description="Helical" evidence="1">
    <location>
        <begin position="7"/>
        <end position="27"/>
    </location>
</feature>
<dbReference type="SUPFAM" id="SSF53474">
    <property type="entry name" value="alpha/beta-Hydrolases"/>
    <property type="match status" value="1"/>
</dbReference>
<evidence type="ECO:0000313" key="4">
    <source>
        <dbReference type="Proteomes" id="UP001595887"/>
    </source>
</evidence>
<comment type="caution">
    <text evidence="3">The sequence shown here is derived from an EMBL/GenBank/DDBJ whole genome shotgun (WGS) entry which is preliminary data.</text>
</comment>
<keyword evidence="1" id="KW-0812">Transmembrane</keyword>
<evidence type="ECO:0000256" key="1">
    <source>
        <dbReference type="SAM" id="Phobius"/>
    </source>
</evidence>
<name>A0ABV8RIA1_9SPHN</name>
<dbReference type="InterPro" id="IPR029058">
    <property type="entry name" value="AB_hydrolase_fold"/>
</dbReference>
<dbReference type="RefSeq" id="WP_381424428.1">
    <property type="nucleotide sequence ID" value="NZ_JBHSDH010000013.1"/>
</dbReference>
<dbReference type="PANTHER" id="PTHR43358:SF4">
    <property type="entry name" value="ALPHA_BETA HYDROLASE FOLD-1 DOMAIN-CONTAINING PROTEIN"/>
    <property type="match status" value="1"/>
</dbReference>
<dbReference type="Pfam" id="PF12146">
    <property type="entry name" value="Hydrolase_4"/>
    <property type="match status" value="1"/>
</dbReference>
<dbReference type="InterPro" id="IPR022742">
    <property type="entry name" value="Hydrolase_4"/>
</dbReference>
<evidence type="ECO:0000259" key="2">
    <source>
        <dbReference type="Pfam" id="PF12146"/>
    </source>
</evidence>
<dbReference type="Gene3D" id="3.40.50.1820">
    <property type="entry name" value="alpha/beta hydrolase"/>
    <property type="match status" value="1"/>
</dbReference>
<dbReference type="EMBL" id="JBHSDH010000013">
    <property type="protein sequence ID" value="MFC4293143.1"/>
    <property type="molecule type" value="Genomic_DNA"/>
</dbReference>
<proteinExistence type="predicted"/>
<reference evidence="4" key="1">
    <citation type="journal article" date="2019" name="Int. J. Syst. Evol. Microbiol.">
        <title>The Global Catalogue of Microorganisms (GCM) 10K type strain sequencing project: providing services to taxonomists for standard genome sequencing and annotation.</title>
        <authorList>
            <consortium name="The Broad Institute Genomics Platform"/>
            <consortium name="The Broad Institute Genome Sequencing Center for Infectious Disease"/>
            <person name="Wu L."/>
            <person name="Ma J."/>
        </authorList>
    </citation>
    <scope>NUCLEOTIDE SEQUENCE [LARGE SCALE GENOMIC DNA]</scope>
    <source>
        <strain evidence="4">CECT 8531</strain>
    </source>
</reference>
<accession>A0ABV8RIA1</accession>
<dbReference type="PANTHER" id="PTHR43358">
    <property type="entry name" value="ALPHA/BETA-HYDROLASE"/>
    <property type="match status" value="1"/>
</dbReference>
<gene>
    <name evidence="3" type="ORF">ACFOWX_12020</name>
</gene>